<dbReference type="SUPFAM" id="SSF52540">
    <property type="entry name" value="P-loop containing nucleoside triphosphate hydrolases"/>
    <property type="match status" value="1"/>
</dbReference>
<dbReference type="PANTHER" id="PTHR12788:SF10">
    <property type="entry name" value="PROTEIN-TYROSINE SULFOTRANSFERASE"/>
    <property type="match status" value="1"/>
</dbReference>
<dbReference type="KEGG" id="slj:EGC82_06125"/>
<gene>
    <name evidence="3" type="ORF">EGC82_06125</name>
</gene>
<dbReference type="Proteomes" id="UP000278035">
    <property type="component" value="Chromosome"/>
</dbReference>
<dbReference type="Gene3D" id="3.40.50.300">
    <property type="entry name" value="P-loop containing nucleotide triphosphate hydrolases"/>
    <property type="match status" value="1"/>
</dbReference>
<dbReference type="Gene3D" id="1.25.40.10">
    <property type="entry name" value="Tetratricopeptide repeat domain"/>
    <property type="match status" value="1"/>
</dbReference>
<dbReference type="InterPro" id="IPR011990">
    <property type="entry name" value="TPR-like_helical_dom_sf"/>
</dbReference>
<dbReference type="Pfam" id="PF13432">
    <property type="entry name" value="TPR_16"/>
    <property type="match status" value="1"/>
</dbReference>
<dbReference type="AlphaFoldDB" id="A0A3G8LSH2"/>
<evidence type="ECO:0000313" key="3">
    <source>
        <dbReference type="EMBL" id="AZG72387.1"/>
    </source>
</evidence>
<dbReference type="EMBL" id="CP034015">
    <property type="protein sequence ID" value="AZG72387.1"/>
    <property type="molecule type" value="Genomic_DNA"/>
</dbReference>
<accession>A0A3G8LSH2</accession>
<sequence>MINHNNKKDSRLSIIDQYLSQAESLFQSKNYSSARMYARKVVKRDDKHVGALALLGHIHLQQQQYAEAERCFSSAAAVNPEVISVLMGLLTIAEVKQDFFLSKTYLKQLIKLQSLVGRYRYKLGLVATKVGDMALAEQCFQWCLEHDYAEPEVQLNLGHIYKAKGETERAADFYQQYIQLSPKQVGVGYWSLADLKQYRFSATDLGLLQDFTLDESLSKQNQALVYFALCKAYEQTQQIDKACESMLLANEIMAVHRPFKQPLFAQIVLSLLGHTPSPHIDSLPTSSQTPVFIVGMPRSGTTLVEQILACHTEVGATDELPFMERFALQMDMAGGYQSRLSQLSTNEIIQFRQRYLAEVNHYFTDSPTYVIDKNPNNFLHIGLIKTLFPHAKIINVVRNTVDNGLSVFKQFFSFGHDYSYSFAGINSYWQHYLDIMAHWDTLYPNEILHVCFEQLVREPESQIQRMLDYCELTTQPQCFTFYESDRAVLTPSASQVRQPMNPKAIGQADKYQPFITGEIAELDAIAKKASQQFFG</sequence>
<dbReference type="SMART" id="SM00028">
    <property type="entry name" value="TPR"/>
    <property type="match status" value="4"/>
</dbReference>
<name>A0A3G8LSH2_9GAMM</name>
<dbReference type="GO" id="GO:0008476">
    <property type="term" value="F:protein-tyrosine sulfotransferase activity"/>
    <property type="evidence" value="ECO:0007669"/>
    <property type="project" value="InterPro"/>
</dbReference>
<dbReference type="InterPro" id="IPR027417">
    <property type="entry name" value="P-loop_NTPase"/>
</dbReference>
<dbReference type="PANTHER" id="PTHR12788">
    <property type="entry name" value="PROTEIN-TYROSINE SULFOTRANSFERASE 2"/>
    <property type="match status" value="1"/>
</dbReference>
<dbReference type="InterPro" id="IPR019734">
    <property type="entry name" value="TPR_rpt"/>
</dbReference>
<dbReference type="PROSITE" id="PS50005">
    <property type="entry name" value="TPR"/>
    <property type="match status" value="2"/>
</dbReference>
<dbReference type="InterPro" id="IPR026634">
    <property type="entry name" value="TPST-like"/>
</dbReference>
<keyword evidence="2" id="KW-0802">TPR repeat</keyword>
<evidence type="ECO:0000256" key="1">
    <source>
        <dbReference type="ARBA" id="ARBA00022679"/>
    </source>
</evidence>
<dbReference type="SUPFAM" id="SSF48452">
    <property type="entry name" value="TPR-like"/>
    <property type="match status" value="1"/>
</dbReference>
<dbReference type="PROSITE" id="PS50293">
    <property type="entry name" value="TPR_REGION"/>
    <property type="match status" value="1"/>
</dbReference>
<evidence type="ECO:0000256" key="2">
    <source>
        <dbReference type="PROSITE-ProRule" id="PRU00339"/>
    </source>
</evidence>
<dbReference type="OrthoDB" id="9815894at2"/>
<keyword evidence="1 3" id="KW-0808">Transferase</keyword>
<evidence type="ECO:0000313" key="4">
    <source>
        <dbReference type="Proteomes" id="UP000278035"/>
    </source>
</evidence>
<dbReference type="Pfam" id="PF13469">
    <property type="entry name" value="Sulfotransfer_3"/>
    <property type="match status" value="1"/>
</dbReference>
<dbReference type="Pfam" id="PF14559">
    <property type="entry name" value="TPR_19"/>
    <property type="match status" value="1"/>
</dbReference>
<keyword evidence="4" id="KW-1185">Reference proteome</keyword>
<feature type="repeat" description="TPR" evidence="2">
    <location>
        <begin position="49"/>
        <end position="82"/>
    </location>
</feature>
<reference evidence="4" key="1">
    <citation type="submission" date="2018-11" db="EMBL/GenBank/DDBJ databases">
        <title>Shewanella sp. M2.</title>
        <authorList>
            <person name="Hwang Y.J."/>
            <person name="Hwang C.Y."/>
        </authorList>
    </citation>
    <scope>NUCLEOTIDE SEQUENCE [LARGE SCALE GENOMIC DNA]</scope>
    <source>
        <strain evidence="4">LMG 19866</strain>
    </source>
</reference>
<protein>
    <submittedName>
        <fullName evidence="3">Sulfotransferase family protein</fullName>
    </submittedName>
</protein>
<feature type="repeat" description="TPR" evidence="2">
    <location>
        <begin position="151"/>
        <end position="184"/>
    </location>
</feature>
<organism evidence="3 4">
    <name type="scientific">Shewanella livingstonensis</name>
    <dbReference type="NCBI Taxonomy" id="150120"/>
    <lineage>
        <taxon>Bacteria</taxon>
        <taxon>Pseudomonadati</taxon>
        <taxon>Pseudomonadota</taxon>
        <taxon>Gammaproteobacteria</taxon>
        <taxon>Alteromonadales</taxon>
        <taxon>Shewanellaceae</taxon>
        <taxon>Shewanella</taxon>
    </lineage>
</organism>
<proteinExistence type="predicted"/>